<keyword evidence="4" id="KW-0862">Zinc</keyword>
<evidence type="ECO:0000256" key="3">
    <source>
        <dbReference type="ARBA" id="ARBA00022801"/>
    </source>
</evidence>
<feature type="domain" description="Metallo-beta-lactamase" evidence="5">
    <location>
        <begin position="1"/>
        <end position="178"/>
    </location>
</feature>
<dbReference type="InterPro" id="IPR001279">
    <property type="entry name" value="Metallo-B-lactamas"/>
</dbReference>
<dbReference type="GO" id="GO:0016787">
    <property type="term" value="F:hydrolase activity"/>
    <property type="evidence" value="ECO:0007669"/>
    <property type="project" value="UniProtKB-KW"/>
</dbReference>
<comment type="caution">
    <text evidence="6">The sequence shown here is derived from an EMBL/GenBank/DDBJ whole genome shotgun (WGS) entry which is preliminary data.</text>
</comment>
<keyword evidence="3 6" id="KW-0378">Hydrolase</keyword>
<dbReference type="InterPro" id="IPR036866">
    <property type="entry name" value="RibonucZ/Hydroxyglut_hydro"/>
</dbReference>
<comment type="cofactor">
    <cofactor evidence="1">
        <name>Zn(2+)</name>
        <dbReference type="ChEBI" id="CHEBI:29105"/>
    </cofactor>
</comment>
<evidence type="ECO:0000313" key="7">
    <source>
        <dbReference type="Proteomes" id="UP000286038"/>
    </source>
</evidence>
<evidence type="ECO:0000256" key="4">
    <source>
        <dbReference type="ARBA" id="ARBA00022833"/>
    </source>
</evidence>
<accession>A0A415QF93</accession>
<evidence type="ECO:0000259" key="5">
    <source>
        <dbReference type="SMART" id="SM00849"/>
    </source>
</evidence>
<dbReference type="GO" id="GO:0046872">
    <property type="term" value="F:metal ion binding"/>
    <property type="evidence" value="ECO:0007669"/>
    <property type="project" value="UniProtKB-KW"/>
</dbReference>
<dbReference type="Gene3D" id="3.60.15.10">
    <property type="entry name" value="Ribonuclease Z/Hydroxyacylglutathione hydrolase-like"/>
    <property type="match status" value="1"/>
</dbReference>
<dbReference type="PANTHER" id="PTHR46233">
    <property type="entry name" value="HYDROXYACYLGLUTATHIONE HYDROLASE GLOC"/>
    <property type="match status" value="1"/>
</dbReference>
<dbReference type="CDD" id="cd06262">
    <property type="entry name" value="metallo-hydrolase-like_MBL-fold"/>
    <property type="match status" value="1"/>
</dbReference>
<name>A0A415QF93_9BACT</name>
<dbReference type="EMBL" id="QRPV01000020">
    <property type="protein sequence ID" value="RHM41512.1"/>
    <property type="molecule type" value="Genomic_DNA"/>
</dbReference>
<dbReference type="InterPro" id="IPR051453">
    <property type="entry name" value="MBL_Glyoxalase_II"/>
</dbReference>
<dbReference type="Pfam" id="PF00753">
    <property type="entry name" value="Lactamase_B"/>
    <property type="match status" value="1"/>
</dbReference>
<reference evidence="6 7" key="1">
    <citation type="submission" date="2018-08" db="EMBL/GenBank/DDBJ databases">
        <title>A genome reference for cultivated species of the human gut microbiota.</title>
        <authorList>
            <person name="Zou Y."/>
            <person name="Xue W."/>
            <person name="Luo G."/>
        </authorList>
    </citation>
    <scope>NUCLEOTIDE SEQUENCE [LARGE SCALE GENOMIC DNA]</scope>
    <source>
        <strain evidence="6 7">AF34-33</strain>
    </source>
</reference>
<sequence>MYILWEDGAREVVVIDPGEQDGIKLLDFFLETKLNPAWVFLTHEHFDHCAGVNILNRYYDFHLLATFECGRKIRDQRGNLSLYAGEYCEPFVIEMPVRIVSDSERILINGKIYEIVITPGHSAGGMCVKVENYLFSGDSLLETKVPVKLPGGNKLQLQESLRKLKDRCDSGIRVYPGHGESFTW</sequence>
<keyword evidence="2" id="KW-0479">Metal-binding</keyword>
<evidence type="ECO:0000256" key="2">
    <source>
        <dbReference type="ARBA" id="ARBA00022723"/>
    </source>
</evidence>
<gene>
    <name evidence="6" type="ORF">DWZ68_13680</name>
</gene>
<evidence type="ECO:0000256" key="1">
    <source>
        <dbReference type="ARBA" id="ARBA00001947"/>
    </source>
</evidence>
<dbReference type="SMART" id="SM00849">
    <property type="entry name" value="Lactamase_B"/>
    <property type="match status" value="1"/>
</dbReference>
<organism evidence="6 7">
    <name type="scientific">Butyricimonas virosa</name>
    <dbReference type="NCBI Taxonomy" id="544645"/>
    <lineage>
        <taxon>Bacteria</taxon>
        <taxon>Pseudomonadati</taxon>
        <taxon>Bacteroidota</taxon>
        <taxon>Bacteroidia</taxon>
        <taxon>Bacteroidales</taxon>
        <taxon>Odoribacteraceae</taxon>
        <taxon>Butyricimonas</taxon>
    </lineage>
</organism>
<dbReference type="Proteomes" id="UP000286038">
    <property type="component" value="Unassembled WGS sequence"/>
</dbReference>
<dbReference type="SUPFAM" id="SSF56281">
    <property type="entry name" value="Metallo-hydrolase/oxidoreductase"/>
    <property type="match status" value="1"/>
</dbReference>
<protein>
    <submittedName>
        <fullName evidence="6">MBL fold metallo-hydrolase</fullName>
    </submittedName>
</protein>
<proteinExistence type="predicted"/>
<evidence type="ECO:0000313" key="6">
    <source>
        <dbReference type="EMBL" id="RHM41512.1"/>
    </source>
</evidence>
<dbReference type="PANTHER" id="PTHR46233:SF3">
    <property type="entry name" value="HYDROXYACYLGLUTATHIONE HYDROLASE GLOC"/>
    <property type="match status" value="1"/>
</dbReference>
<dbReference type="AlphaFoldDB" id="A0A415QF93"/>